<comment type="function">
    <text evidence="1">Broad specificity carboxypetidase that releases amino acids sequentially from the C-terminus, including neutral, aromatic, polar and basic residues.</text>
</comment>
<evidence type="ECO:0000256" key="1">
    <source>
        <dbReference type="PIRNR" id="PIRNR006615"/>
    </source>
</evidence>
<keyword evidence="1" id="KW-0482">Metalloprotease</keyword>
<dbReference type="PRINTS" id="PR00998">
    <property type="entry name" value="CRBOXYPTASET"/>
</dbReference>
<organism evidence="3 4">
    <name type="scientific">Thermaerobacter composti</name>
    <dbReference type="NCBI Taxonomy" id="554949"/>
    <lineage>
        <taxon>Bacteria</taxon>
        <taxon>Bacillati</taxon>
        <taxon>Bacillota</taxon>
        <taxon>Clostridia</taxon>
        <taxon>Eubacteriales</taxon>
        <taxon>Clostridiales Family XVII. Incertae Sedis</taxon>
        <taxon>Thermaerobacter</taxon>
    </lineage>
</organism>
<dbReference type="PANTHER" id="PTHR34217">
    <property type="entry name" value="METAL-DEPENDENT CARBOXYPEPTIDASE"/>
    <property type="match status" value="1"/>
</dbReference>
<proteinExistence type="inferred from homology"/>
<keyword evidence="1" id="KW-0479">Metal-binding</keyword>
<dbReference type="Proteomes" id="UP001304683">
    <property type="component" value="Chromosome"/>
</dbReference>
<gene>
    <name evidence="3" type="ORF">Q5761_02455</name>
</gene>
<dbReference type="SUPFAM" id="SSF55486">
    <property type="entry name" value="Metalloproteases ('zincins'), catalytic domain"/>
    <property type="match status" value="1"/>
</dbReference>
<keyword evidence="4" id="KW-1185">Reference proteome</keyword>
<dbReference type="PROSITE" id="PS52034">
    <property type="entry name" value="PEPTIDASE_M32"/>
    <property type="match status" value="1"/>
</dbReference>
<comment type="similarity">
    <text evidence="1">Belongs to the peptidase M32 family.</text>
</comment>
<accession>A0ABZ0QR92</accession>
<dbReference type="PANTHER" id="PTHR34217:SF1">
    <property type="entry name" value="CARBOXYPEPTIDASE 1"/>
    <property type="match status" value="1"/>
</dbReference>
<dbReference type="EC" id="3.4.17.19" evidence="1"/>
<comment type="catalytic activity">
    <reaction evidence="1">
        <text>Release of a C-terminal amino acid with broad specificity, except for -Pro.</text>
        <dbReference type="EC" id="3.4.17.19"/>
    </reaction>
</comment>
<keyword evidence="1 3" id="KW-0378">Hydrolase</keyword>
<keyword evidence="1 3" id="KW-0121">Carboxypeptidase</keyword>
<feature type="region of interest" description="Disordered" evidence="2">
    <location>
        <begin position="1"/>
        <end position="34"/>
    </location>
</feature>
<dbReference type="EMBL" id="CP132508">
    <property type="protein sequence ID" value="WPD19553.1"/>
    <property type="molecule type" value="Genomic_DNA"/>
</dbReference>
<keyword evidence="1" id="KW-0645">Protease</keyword>
<dbReference type="RefSeq" id="WP_318751060.1">
    <property type="nucleotide sequence ID" value="NZ_CP132508.1"/>
</dbReference>
<dbReference type="Pfam" id="PF02074">
    <property type="entry name" value="Peptidase_M32"/>
    <property type="match status" value="1"/>
</dbReference>
<reference evidence="3 4" key="1">
    <citation type="submission" date="2023-08" db="EMBL/GenBank/DDBJ databases">
        <title>Genome sequence of Thermaerobacter compostii strain Ins1, a spore-forming filamentous bacterium isolated from a deep geothermal reservoir.</title>
        <authorList>
            <person name="Bregnard D."/>
            <person name="Gonzalez D."/>
            <person name="Junier P."/>
        </authorList>
    </citation>
    <scope>NUCLEOTIDE SEQUENCE [LARGE SCALE GENOMIC DNA]</scope>
    <source>
        <strain evidence="3 4">Ins1</strain>
    </source>
</reference>
<dbReference type="CDD" id="cd06460">
    <property type="entry name" value="M32_Taq"/>
    <property type="match status" value="1"/>
</dbReference>
<sequence length="533" mass="59692">MADIDASAGAVAGEGTRVAGDPGNGSRLVPPDAPPAYHRLLERLGQVSDLRATTSLLHWDEEVNMPPGGAAARAEQKATLSRLAHQAFTAPEVGEWLDELAPWAAQLDPESDAAALLRVTRREYDRSRRVPPDLVAELARASSQGYQAWVEARAQRRFAPFAPALARLIELRRQMADALGYAEERYDALLEEHEPGMRTRQVRELFARLKAGLLPLVQAIAERQDRVRDDFLRGDFPEADQWALTLEALRAIGFDFRRGRQDRSIHPFTAGLSPGDVRLTTRVDPTVFGPALFSSLHEGGHGLYEQGLPTAWQRTPLADGASSAVHESQSRLWENVIGRSREFWIFFFPKVQARFPHQLAGVDAEAMYRAVNRSRPSLIRVDADEVTYNLHIMLRFELELALLDGDLPVDELPAAWREKTRAYLGLEPADDGEGVLQDIHWSWGGFGYFPSYALGNLIALQLWEAALRDEPALPEQIARGDLGGVLRWMRAHVHRHGARYEPLELVRRATGSELGEEAFLRYVRRKYGELYGL</sequence>
<dbReference type="Gene3D" id="1.10.1370.30">
    <property type="match status" value="1"/>
</dbReference>
<dbReference type="PIRSF" id="PIRSF006615">
    <property type="entry name" value="Zn_crbxpep_Taq"/>
    <property type="match status" value="1"/>
</dbReference>
<evidence type="ECO:0000313" key="3">
    <source>
        <dbReference type="EMBL" id="WPD19553.1"/>
    </source>
</evidence>
<dbReference type="GO" id="GO:0004180">
    <property type="term" value="F:carboxypeptidase activity"/>
    <property type="evidence" value="ECO:0007669"/>
    <property type="project" value="UniProtKB-KW"/>
</dbReference>
<evidence type="ECO:0000256" key="2">
    <source>
        <dbReference type="SAM" id="MobiDB-lite"/>
    </source>
</evidence>
<protein>
    <recommendedName>
        <fullName evidence="1">Metal-dependent carboxypeptidase</fullName>
        <ecNumber evidence="1">3.4.17.19</ecNumber>
    </recommendedName>
</protein>
<name>A0ABZ0QR92_9FIRM</name>
<evidence type="ECO:0000313" key="4">
    <source>
        <dbReference type="Proteomes" id="UP001304683"/>
    </source>
</evidence>
<dbReference type="InterPro" id="IPR001333">
    <property type="entry name" value="Peptidase_M32_Taq"/>
</dbReference>